<proteinExistence type="predicted"/>
<protein>
    <submittedName>
        <fullName evidence="2">Uncharacterized protein</fullName>
    </submittedName>
</protein>
<dbReference type="AlphaFoldDB" id="D7T1H2"/>
<feature type="transmembrane region" description="Helical" evidence="1">
    <location>
        <begin position="21"/>
        <end position="38"/>
    </location>
</feature>
<keyword evidence="1" id="KW-0472">Membrane</keyword>
<dbReference type="HOGENOM" id="CLU_2473547_0_0_1"/>
<feature type="transmembrane region" description="Helical" evidence="1">
    <location>
        <begin position="58"/>
        <end position="80"/>
    </location>
</feature>
<gene>
    <name evidence="2" type="ordered locus">VIT_06s0009g01680</name>
</gene>
<dbReference type="Proteomes" id="UP000009183">
    <property type="component" value="Chromosome 6"/>
</dbReference>
<name>D7T1H2_VITVI</name>
<dbReference type="PaxDb" id="29760-VIT_06s0009g01680.t01"/>
<evidence type="ECO:0000256" key="1">
    <source>
        <dbReference type="SAM" id="Phobius"/>
    </source>
</evidence>
<keyword evidence="3" id="KW-1185">Reference proteome</keyword>
<sequence>MSLCFSLPMSPIPEKESFEREFLSTYFLSTAFLNYYGWVSLLFSSDFILWVCKCDHFFTSFIAFNNVNFWKWLLGGMLLCQYKLRFEK</sequence>
<dbReference type="InParanoid" id="D7T1H2"/>
<keyword evidence="1" id="KW-0812">Transmembrane</keyword>
<reference evidence="3" key="1">
    <citation type="journal article" date="2007" name="Nature">
        <title>The grapevine genome sequence suggests ancestral hexaploidization in major angiosperm phyla.</title>
        <authorList>
            <consortium name="The French-Italian Public Consortium for Grapevine Genome Characterization."/>
            <person name="Jaillon O."/>
            <person name="Aury J.-M."/>
            <person name="Noel B."/>
            <person name="Policriti A."/>
            <person name="Clepet C."/>
            <person name="Casagrande A."/>
            <person name="Choisne N."/>
            <person name="Aubourg S."/>
            <person name="Vitulo N."/>
            <person name="Jubin C."/>
            <person name="Vezzi A."/>
            <person name="Legeai F."/>
            <person name="Hugueney P."/>
            <person name="Dasilva C."/>
            <person name="Horner D."/>
            <person name="Mica E."/>
            <person name="Jublot D."/>
            <person name="Poulain J."/>
            <person name="Bruyere C."/>
            <person name="Billault A."/>
            <person name="Segurens B."/>
            <person name="Gouyvenoux M."/>
            <person name="Ugarte E."/>
            <person name="Cattonaro F."/>
            <person name="Anthouard V."/>
            <person name="Vico V."/>
            <person name="Del Fabbro C."/>
            <person name="Alaux M."/>
            <person name="Di Gaspero G."/>
            <person name="Dumas V."/>
            <person name="Felice N."/>
            <person name="Paillard S."/>
            <person name="Juman I."/>
            <person name="Moroldo M."/>
            <person name="Scalabrin S."/>
            <person name="Canaguier A."/>
            <person name="Le Clainche I."/>
            <person name="Malacrida G."/>
            <person name="Durand E."/>
            <person name="Pesole G."/>
            <person name="Laucou V."/>
            <person name="Chatelet P."/>
            <person name="Merdinoglu D."/>
            <person name="Delledonne M."/>
            <person name="Pezzotti M."/>
            <person name="Lecharny A."/>
            <person name="Scarpelli C."/>
            <person name="Artiguenave F."/>
            <person name="Pe M.E."/>
            <person name="Valle G."/>
            <person name="Morgante M."/>
            <person name="Caboche M."/>
            <person name="Adam-Blondon A.-F."/>
            <person name="Weissenbach J."/>
            <person name="Quetier F."/>
            <person name="Wincker P."/>
        </authorList>
    </citation>
    <scope>NUCLEOTIDE SEQUENCE [LARGE SCALE GENOMIC DNA]</scope>
    <source>
        <strain evidence="3">cv. Pinot noir / PN40024</strain>
    </source>
</reference>
<evidence type="ECO:0000313" key="2">
    <source>
        <dbReference type="EMBL" id="CBI24352.3"/>
    </source>
</evidence>
<organism evidence="2 3">
    <name type="scientific">Vitis vinifera</name>
    <name type="common">Grape</name>
    <dbReference type="NCBI Taxonomy" id="29760"/>
    <lineage>
        <taxon>Eukaryota</taxon>
        <taxon>Viridiplantae</taxon>
        <taxon>Streptophyta</taxon>
        <taxon>Embryophyta</taxon>
        <taxon>Tracheophyta</taxon>
        <taxon>Spermatophyta</taxon>
        <taxon>Magnoliopsida</taxon>
        <taxon>eudicotyledons</taxon>
        <taxon>Gunneridae</taxon>
        <taxon>Pentapetalae</taxon>
        <taxon>rosids</taxon>
        <taxon>Vitales</taxon>
        <taxon>Vitaceae</taxon>
        <taxon>Viteae</taxon>
        <taxon>Vitis</taxon>
    </lineage>
</organism>
<dbReference type="EMBL" id="FN595504">
    <property type="protein sequence ID" value="CBI24352.3"/>
    <property type="molecule type" value="Genomic_DNA"/>
</dbReference>
<keyword evidence="1" id="KW-1133">Transmembrane helix</keyword>
<evidence type="ECO:0000313" key="3">
    <source>
        <dbReference type="Proteomes" id="UP000009183"/>
    </source>
</evidence>
<accession>D7T1H2</accession>